<evidence type="ECO:0000313" key="4">
    <source>
        <dbReference type="Proteomes" id="UP001165427"/>
    </source>
</evidence>
<dbReference type="Gene3D" id="3.40.140.80">
    <property type="match status" value="1"/>
</dbReference>
<gene>
    <name evidence="3" type="primary">lpxI</name>
    <name evidence="3" type="ORF">MRX98_09245</name>
</gene>
<dbReference type="EMBL" id="JALJRB010000008">
    <property type="protein sequence ID" value="MCJ8500754.1"/>
    <property type="molecule type" value="Genomic_DNA"/>
</dbReference>
<dbReference type="GO" id="GO:0016787">
    <property type="term" value="F:hydrolase activity"/>
    <property type="evidence" value="ECO:0007669"/>
    <property type="project" value="UniProtKB-KW"/>
</dbReference>
<protein>
    <submittedName>
        <fullName evidence="3">UDP-2,3-diacylglucosamine diphosphatase LpxI</fullName>
        <ecNumber evidence="3">3.6.1.54</ecNumber>
    </submittedName>
</protein>
<comment type="caution">
    <text evidence="3">The sequence shown here is derived from an EMBL/GenBank/DDBJ whole genome shotgun (WGS) entry which is preliminary data.</text>
</comment>
<feature type="domain" description="LpxI C-terminal" evidence="1">
    <location>
        <begin position="146"/>
        <end position="273"/>
    </location>
</feature>
<dbReference type="Gene3D" id="3.40.50.20">
    <property type="match status" value="1"/>
</dbReference>
<dbReference type="Proteomes" id="UP001165427">
    <property type="component" value="Unassembled WGS sequence"/>
</dbReference>
<evidence type="ECO:0000259" key="1">
    <source>
        <dbReference type="Pfam" id="PF06230"/>
    </source>
</evidence>
<dbReference type="PANTHER" id="PTHR39962:SF1">
    <property type="entry name" value="LPXI FAMILY PROTEIN"/>
    <property type="match status" value="1"/>
</dbReference>
<proteinExistence type="predicted"/>
<accession>A0AA41R2A3</accession>
<sequence>MIQAQPETSADRTIGLIAGNGQFPLLFARTARAKGWQVHAVAYREETDPRLADHVESLEWLYLGQLKRMLKFFHQRRVSQAVMLGGITKTRFLSKFRPDMKTIALLAGMRHTHDDAVLRAFAEFLEKEGIAIRPSTFLLPDLLAPPGIWTIRKPSSTEMNDIRVGWKMAKAIGALDIGQCVLVAGGTAVAVEAVDGTDATILRGGALSKGQAVVVKVCKPIQDTRFDVPAIGLETIETMQRANVKALAIEAGKAVVFDREAMIRQADRYGMTITAMTDDTL</sequence>
<feature type="domain" description="LpxI N-terminal" evidence="2">
    <location>
        <begin position="14"/>
        <end position="142"/>
    </location>
</feature>
<reference evidence="3" key="1">
    <citation type="submission" date="2022-04" db="EMBL/GenBank/DDBJ databases">
        <title>Desulfatitalea alkaliphila sp. nov., a novel anaerobic sulfate-reducing bacterium isolated from terrestrial mud volcano, Taman Peninsula, Russia.</title>
        <authorList>
            <person name="Khomyakova M.A."/>
            <person name="Merkel A.Y."/>
            <person name="Slobodkin A.I."/>
        </authorList>
    </citation>
    <scope>NUCLEOTIDE SEQUENCE</scope>
    <source>
        <strain evidence="3">M08but</strain>
    </source>
</reference>
<keyword evidence="4" id="KW-1185">Reference proteome</keyword>
<dbReference type="InterPro" id="IPR053174">
    <property type="entry name" value="LpxI"/>
</dbReference>
<evidence type="ECO:0000313" key="3">
    <source>
        <dbReference type="EMBL" id="MCJ8500754.1"/>
    </source>
</evidence>
<dbReference type="RefSeq" id="WP_246906112.1">
    <property type="nucleotide sequence ID" value="NZ_JALJRB010000008.1"/>
</dbReference>
<dbReference type="InterPro" id="IPR010415">
    <property type="entry name" value="LpxI_C"/>
</dbReference>
<dbReference type="InterPro" id="IPR041255">
    <property type="entry name" value="LpxI_N"/>
</dbReference>
<dbReference type="AlphaFoldDB" id="A0AA41R2A3"/>
<name>A0AA41R2A3_9BACT</name>
<evidence type="ECO:0000259" key="2">
    <source>
        <dbReference type="Pfam" id="PF17930"/>
    </source>
</evidence>
<dbReference type="Pfam" id="PF17930">
    <property type="entry name" value="LpxI_N"/>
    <property type="match status" value="1"/>
</dbReference>
<keyword evidence="3" id="KW-0378">Hydrolase</keyword>
<dbReference type="PANTHER" id="PTHR39962">
    <property type="entry name" value="BLL4848 PROTEIN"/>
    <property type="match status" value="1"/>
</dbReference>
<dbReference type="Pfam" id="PF06230">
    <property type="entry name" value="LpxI_C"/>
    <property type="match status" value="1"/>
</dbReference>
<organism evidence="3 4">
    <name type="scientific">Desulfatitalea alkaliphila</name>
    <dbReference type="NCBI Taxonomy" id="2929485"/>
    <lineage>
        <taxon>Bacteria</taxon>
        <taxon>Pseudomonadati</taxon>
        <taxon>Thermodesulfobacteriota</taxon>
        <taxon>Desulfobacteria</taxon>
        <taxon>Desulfobacterales</taxon>
        <taxon>Desulfosarcinaceae</taxon>
        <taxon>Desulfatitalea</taxon>
    </lineage>
</organism>
<dbReference type="InterPro" id="IPR043167">
    <property type="entry name" value="LpxI_C_sf"/>
</dbReference>
<dbReference type="EC" id="3.6.1.54" evidence="3"/>